<feature type="region of interest" description="Disordered" evidence="1">
    <location>
        <begin position="332"/>
        <end position="378"/>
    </location>
</feature>
<keyword evidence="2" id="KW-0812">Transmembrane</keyword>
<feature type="transmembrane region" description="Helical" evidence="2">
    <location>
        <begin position="535"/>
        <end position="554"/>
    </location>
</feature>
<keyword evidence="2" id="KW-1133">Transmembrane helix</keyword>
<sequence>MTLYFFASSYSFEDLAQILTLAISISQKGHQVEFFTNECYQSSIKHFESNFFHFHGLKSRYQNQSLELYSLRNHRDSFEFYTSENNFGYANSLAHLDSENYQTNCSIMYDSLMKTLSKGKKNKSNKVIVFSNRRSLQFASSVCEHKRIPIVLVDHYPATINKSIPHPYLGSSSKKSIVSWYSFLIFTRLFDNSKDYRENRKQWFTQNMIQVGKSNPHDLVYFQHLPTILPISNRIVTKPKDWKNSYLTGPWQLPAPRHVTIPKRLQQFLQKENSSNKFNRKVIVWFLSSLPIPLNCRRQMLDLIVEINKTLETKSIIYFDWKKEEHQLPDWLKEKNEDNENEKKKSVEKEEQEEKKQDQEKVKTEIKKQEEQEEKKETDEIIWDEGFDEYCMMSESQDPWDKEFFIKNSDYIVYNGCSWITNLVLAHGKPSLVIHTAKDQFFWGNILKEKKVGISIKYFEMWNKKHKNKLINALRDLPTLSDNAKKIGEQIQTDIKGGSGLQAANKIVEEILEQKELQIIPNRNKNISFFQLHPFLWFNILIIVIIIIILYFLIRFLF</sequence>
<dbReference type="Proteomes" id="UP001146793">
    <property type="component" value="Unassembled WGS sequence"/>
</dbReference>
<dbReference type="PANTHER" id="PTHR48050">
    <property type="entry name" value="STEROL 3-BETA-GLUCOSYLTRANSFERASE"/>
    <property type="match status" value="1"/>
</dbReference>
<comment type="caution">
    <text evidence="3">The sequence shown here is derived from an EMBL/GenBank/DDBJ whole genome shotgun (WGS) entry which is preliminary data.</text>
</comment>
<gene>
    <name evidence="3" type="ORF">M0812_21511</name>
</gene>
<evidence type="ECO:0000256" key="1">
    <source>
        <dbReference type="SAM" id="MobiDB-lite"/>
    </source>
</evidence>
<keyword evidence="2" id="KW-0472">Membrane</keyword>
<organism evidence="3 4">
    <name type="scientific">Anaeramoeba flamelloides</name>
    <dbReference type="NCBI Taxonomy" id="1746091"/>
    <lineage>
        <taxon>Eukaryota</taxon>
        <taxon>Metamonada</taxon>
        <taxon>Anaeramoebidae</taxon>
        <taxon>Anaeramoeba</taxon>
    </lineage>
</organism>
<dbReference type="SUPFAM" id="SSF53756">
    <property type="entry name" value="UDP-Glycosyltransferase/glycogen phosphorylase"/>
    <property type="match status" value="2"/>
</dbReference>
<dbReference type="InterPro" id="IPR050426">
    <property type="entry name" value="Glycosyltransferase_28"/>
</dbReference>
<protein>
    <submittedName>
        <fullName evidence="3">Sterol 3-beta-glucosyltransferase</fullName>
    </submittedName>
</protein>
<accession>A0AAV7YSZ6</accession>
<evidence type="ECO:0000313" key="3">
    <source>
        <dbReference type="EMBL" id="KAJ3432569.1"/>
    </source>
</evidence>
<dbReference type="PANTHER" id="PTHR48050:SF13">
    <property type="entry name" value="STEROL 3-BETA-GLUCOSYLTRANSFERASE UGT80A2"/>
    <property type="match status" value="1"/>
</dbReference>
<reference evidence="3" key="1">
    <citation type="submission" date="2022-08" db="EMBL/GenBank/DDBJ databases">
        <title>Novel sulphate-reducing endosymbionts in the free-living metamonad Anaeramoeba.</title>
        <authorList>
            <person name="Jerlstrom-Hultqvist J."/>
            <person name="Cepicka I."/>
            <person name="Gallot-Lavallee L."/>
            <person name="Salas-Leiva D."/>
            <person name="Curtis B.A."/>
            <person name="Zahonova K."/>
            <person name="Pipaliya S."/>
            <person name="Dacks J."/>
            <person name="Roger A.J."/>
        </authorList>
    </citation>
    <scope>NUCLEOTIDE SEQUENCE</scope>
    <source>
        <strain evidence="3">Busselton2</strain>
    </source>
</reference>
<name>A0AAV7YSZ6_9EUKA</name>
<evidence type="ECO:0000256" key="2">
    <source>
        <dbReference type="SAM" id="Phobius"/>
    </source>
</evidence>
<dbReference type="AlphaFoldDB" id="A0AAV7YSZ6"/>
<evidence type="ECO:0000313" key="4">
    <source>
        <dbReference type="Proteomes" id="UP001146793"/>
    </source>
</evidence>
<proteinExistence type="predicted"/>
<dbReference type="EMBL" id="JANTQA010000047">
    <property type="protein sequence ID" value="KAJ3432569.1"/>
    <property type="molecule type" value="Genomic_DNA"/>
</dbReference>
<dbReference type="Gene3D" id="3.40.50.2000">
    <property type="entry name" value="Glycogen Phosphorylase B"/>
    <property type="match status" value="2"/>
</dbReference>